<dbReference type="Pfam" id="PF07690">
    <property type="entry name" value="MFS_1"/>
    <property type="match status" value="1"/>
</dbReference>
<evidence type="ECO:0000313" key="7">
    <source>
        <dbReference type="Proteomes" id="UP000309038"/>
    </source>
</evidence>
<keyword evidence="4 5" id="KW-0472">Membrane</keyword>
<keyword evidence="2 5" id="KW-0812">Transmembrane</keyword>
<feature type="transmembrane region" description="Helical" evidence="5">
    <location>
        <begin position="45"/>
        <end position="64"/>
    </location>
</feature>
<dbReference type="EMBL" id="SGPJ01000287">
    <property type="protein sequence ID" value="THG95791.1"/>
    <property type="molecule type" value="Genomic_DNA"/>
</dbReference>
<feature type="transmembrane region" description="Helical" evidence="5">
    <location>
        <begin position="209"/>
        <end position="229"/>
    </location>
</feature>
<sequence>MRCLTAFFATCPQVTLNIWTMGFIISPFLSPFAFGFLVARTTWRWAYGIGCLYSAVVIILIVLFSEETLYDRKLSIPRPYAKPTSWIRNRLEMLSGYTGWRMAKYRSSWKEVTFVWFNLTWRPHLLGVLCFEAVLFGFSIGINVTMAVFLQLPKPIGFQFGQFATAGAYGTPIVAVLIGETVGRYLNDWIMNVCIRRNKGVFEAESRLWTCYIAVLLYICGFVVIGAGFQDQLSVGSVIMGWGIAEVATMVNTVAVYAYVNDCFPRLQGEISALVNLFRTLGGFAVAYFQVIWATRNGSLQTFGVEAAIVTGMFLLIVPLLQLKGRVLRGRFSL</sequence>
<evidence type="ECO:0000313" key="6">
    <source>
        <dbReference type="EMBL" id="THG95791.1"/>
    </source>
</evidence>
<feature type="transmembrane region" description="Helical" evidence="5">
    <location>
        <begin position="271"/>
        <end position="294"/>
    </location>
</feature>
<evidence type="ECO:0000256" key="2">
    <source>
        <dbReference type="ARBA" id="ARBA00022692"/>
    </source>
</evidence>
<dbReference type="InterPro" id="IPR036259">
    <property type="entry name" value="MFS_trans_sf"/>
</dbReference>
<evidence type="ECO:0000256" key="4">
    <source>
        <dbReference type="ARBA" id="ARBA00023136"/>
    </source>
</evidence>
<evidence type="ECO:0008006" key="8">
    <source>
        <dbReference type="Google" id="ProtNLM"/>
    </source>
</evidence>
<feature type="transmembrane region" description="Helical" evidence="5">
    <location>
        <begin position="300"/>
        <end position="321"/>
    </location>
</feature>
<dbReference type="Gene3D" id="1.20.1250.20">
    <property type="entry name" value="MFS general substrate transporter like domains"/>
    <property type="match status" value="1"/>
</dbReference>
<name>A0A4S4KCK3_9APHY</name>
<evidence type="ECO:0000256" key="3">
    <source>
        <dbReference type="ARBA" id="ARBA00022989"/>
    </source>
</evidence>
<feature type="transmembrane region" description="Helical" evidence="5">
    <location>
        <begin position="18"/>
        <end position="38"/>
    </location>
</feature>
<dbReference type="PANTHER" id="PTHR23502:SF22">
    <property type="entry name" value="MAJOR FACILITATOR SUPERFAMILY (MFS) PROFILE DOMAIN-CONTAINING PROTEIN"/>
    <property type="match status" value="1"/>
</dbReference>
<keyword evidence="3 5" id="KW-1133">Transmembrane helix</keyword>
<proteinExistence type="predicted"/>
<dbReference type="SUPFAM" id="SSF103473">
    <property type="entry name" value="MFS general substrate transporter"/>
    <property type="match status" value="1"/>
</dbReference>
<dbReference type="AlphaFoldDB" id="A0A4S4KCK3"/>
<dbReference type="InterPro" id="IPR011701">
    <property type="entry name" value="MFS"/>
</dbReference>
<accession>A0A4S4KCK3</accession>
<dbReference type="PANTHER" id="PTHR23502">
    <property type="entry name" value="MAJOR FACILITATOR SUPERFAMILY"/>
    <property type="match status" value="1"/>
</dbReference>
<feature type="transmembrane region" description="Helical" evidence="5">
    <location>
        <begin position="235"/>
        <end position="259"/>
    </location>
</feature>
<comment type="caution">
    <text evidence="6">The sequence shown here is derived from an EMBL/GenBank/DDBJ whole genome shotgun (WGS) entry which is preliminary data.</text>
</comment>
<keyword evidence="7" id="KW-1185">Reference proteome</keyword>
<dbReference type="GO" id="GO:0005886">
    <property type="term" value="C:plasma membrane"/>
    <property type="evidence" value="ECO:0007669"/>
    <property type="project" value="TreeGrafter"/>
</dbReference>
<dbReference type="Proteomes" id="UP000309038">
    <property type="component" value="Unassembled WGS sequence"/>
</dbReference>
<gene>
    <name evidence="6" type="ORF">EW026_g5927</name>
</gene>
<evidence type="ECO:0000256" key="1">
    <source>
        <dbReference type="ARBA" id="ARBA00004141"/>
    </source>
</evidence>
<reference evidence="6 7" key="1">
    <citation type="submission" date="2019-02" db="EMBL/GenBank/DDBJ databases">
        <title>Genome sequencing of the rare red list fungi Phlebia centrifuga.</title>
        <authorList>
            <person name="Buettner E."/>
            <person name="Kellner H."/>
        </authorList>
    </citation>
    <scope>NUCLEOTIDE SEQUENCE [LARGE SCALE GENOMIC DNA]</scope>
    <source>
        <strain evidence="6 7">DSM 108282</strain>
    </source>
</reference>
<comment type="subcellular location">
    <subcellularLocation>
        <location evidence="1">Membrane</location>
        <topology evidence="1">Multi-pass membrane protein</topology>
    </subcellularLocation>
</comment>
<protein>
    <recommendedName>
        <fullName evidence="8">Major facilitator superfamily (MFS) profile domain-containing protein</fullName>
    </recommendedName>
</protein>
<dbReference type="GO" id="GO:0022857">
    <property type="term" value="F:transmembrane transporter activity"/>
    <property type="evidence" value="ECO:0007669"/>
    <property type="project" value="InterPro"/>
</dbReference>
<feature type="transmembrane region" description="Helical" evidence="5">
    <location>
        <begin position="125"/>
        <end position="150"/>
    </location>
</feature>
<organism evidence="6 7">
    <name type="scientific">Hermanssonia centrifuga</name>
    <dbReference type="NCBI Taxonomy" id="98765"/>
    <lineage>
        <taxon>Eukaryota</taxon>
        <taxon>Fungi</taxon>
        <taxon>Dikarya</taxon>
        <taxon>Basidiomycota</taxon>
        <taxon>Agaricomycotina</taxon>
        <taxon>Agaricomycetes</taxon>
        <taxon>Polyporales</taxon>
        <taxon>Meruliaceae</taxon>
        <taxon>Hermanssonia</taxon>
    </lineage>
</organism>
<evidence type="ECO:0000256" key="5">
    <source>
        <dbReference type="SAM" id="Phobius"/>
    </source>
</evidence>